<dbReference type="AlphaFoldDB" id="A0A2P2PP83"/>
<accession>A0A2P2PP83</accession>
<evidence type="ECO:0000313" key="1">
    <source>
        <dbReference type="EMBL" id="MBX56504.1"/>
    </source>
</evidence>
<protein>
    <submittedName>
        <fullName evidence="1">Uncharacterized protein</fullName>
    </submittedName>
</protein>
<name>A0A2P2PP83_RHIMU</name>
<reference evidence="1" key="1">
    <citation type="submission" date="2018-02" db="EMBL/GenBank/DDBJ databases">
        <title>Rhizophora mucronata_Transcriptome.</title>
        <authorList>
            <person name="Meera S.P."/>
            <person name="Sreeshan A."/>
            <person name="Augustine A."/>
        </authorList>
    </citation>
    <scope>NUCLEOTIDE SEQUENCE</scope>
    <source>
        <tissue evidence="1">Leaf</tissue>
    </source>
</reference>
<sequence length="41" mass="4984">MTEAKSRLQFHIRLHLETTNYYGNRLIPWTLSLCRRFSSRS</sequence>
<proteinExistence type="predicted"/>
<organism evidence="1">
    <name type="scientific">Rhizophora mucronata</name>
    <name type="common">Asiatic mangrove</name>
    <dbReference type="NCBI Taxonomy" id="61149"/>
    <lineage>
        <taxon>Eukaryota</taxon>
        <taxon>Viridiplantae</taxon>
        <taxon>Streptophyta</taxon>
        <taxon>Embryophyta</taxon>
        <taxon>Tracheophyta</taxon>
        <taxon>Spermatophyta</taxon>
        <taxon>Magnoliopsida</taxon>
        <taxon>eudicotyledons</taxon>
        <taxon>Gunneridae</taxon>
        <taxon>Pentapetalae</taxon>
        <taxon>rosids</taxon>
        <taxon>fabids</taxon>
        <taxon>Malpighiales</taxon>
        <taxon>Rhizophoraceae</taxon>
        <taxon>Rhizophora</taxon>
    </lineage>
</organism>
<dbReference type="EMBL" id="GGEC01076020">
    <property type="protein sequence ID" value="MBX56504.1"/>
    <property type="molecule type" value="Transcribed_RNA"/>
</dbReference>